<dbReference type="SUPFAM" id="SSF81653">
    <property type="entry name" value="Calcium ATPase, transduction domain A"/>
    <property type="match status" value="1"/>
</dbReference>
<dbReference type="InterPro" id="IPR027256">
    <property type="entry name" value="P-typ_ATPase_IB"/>
</dbReference>
<dbReference type="InterPro" id="IPR036163">
    <property type="entry name" value="HMA_dom_sf"/>
</dbReference>
<dbReference type="InterPro" id="IPR018303">
    <property type="entry name" value="ATPase_P-typ_P_site"/>
</dbReference>
<dbReference type="Gene3D" id="3.30.70.100">
    <property type="match status" value="1"/>
</dbReference>
<proteinExistence type="inferred from homology"/>
<keyword evidence="5 11" id="KW-0547">Nucleotide-binding</keyword>
<dbReference type="InterPro" id="IPR008250">
    <property type="entry name" value="ATPase_P-typ_transduc_dom_A_sf"/>
</dbReference>
<evidence type="ECO:0000256" key="8">
    <source>
        <dbReference type="ARBA" id="ARBA00023136"/>
    </source>
</evidence>
<organism evidence="13 14">
    <name type="scientific">Ruminococcus difficilis</name>
    <dbReference type="NCBI Taxonomy" id="2763069"/>
    <lineage>
        <taxon>Bacteria</taxon>
        <taxon>Bacillati</taxon>
        <taxon>Bacillota</taxon>
        <taxon>Clostridia</taxon>
        <taxon>Eubacteriales</taxon>
        <taxon>Oscillospiraceae</taxon>
        <taxon>Ruminococcus</taxon>
    </lineage>
</organism>
<keyword evidence="7 11" id="KW-1133">Transmembrane helix</keyword>
<dbReference type="Pfam" id="PF00702">
    <property type="entry name" value="Hydrolase"/>
    <property type="match status" value="1"/>
</dbReference>
<dbReference type="PANTHER" id="PTHR48085:SF5">
    <property type="entry name" value="CADMIUM_ZINC-TRANSPORTING ATPASE HMA4-RELATED"/>
    <property type="match status" value="1"/>
</dbReference>
<keyword evidence="6 11" id="KW-0067">ATP-binding</keyword>
<dbReference type="SUPFAM" id="SSF81660">
    <property type="entry name" value="Metal cation-transporting ATPase, ATP-binding domain N"/>
    <property type="match status" value="1"/>
</dbReference>
<evidence type="ECO:0000256" key="11">
    <source>
        <dbReference type="RuleBase" id="RU362081"/>
    </source>
</evidence>
<feature type="transmembrane region" description="Helical" evidence="11">
    <location>
        <begin position="308"/>
        <end position="326"/>
    </location>
</feature>
<dbReference type="SUPFAM" id="SSF55008">
    <property type="entry name" value="HMA, heavy metal-associated domain"/>
    <property type="match status" value="1"/>
</dbReference>
<dbReference type="Gene3D" id="3.40.50.1000">
    <property type="entry name" value="HAD superfamily/HAD-like"/>
    <property type="match status" value="1"/>
</dbReference>
<feature type="domain" description="HMA" evidence="12">
    <location>
        <begin position="1"/>
        <end position="69"/>
    </location>
</feature>
<dbReference type="GO" id="GO:0008551">
    <property type="term" value="F:P-type cadmium transporter activity"/>
    <property type="evidence" value="ECO:0007669"/>
    <property type="project" value="UniProtKB-EC"/>
</dbReference>
<evidence type="ECO:0000313" key="14">
    <source>
        <dbReference type="Proteomes" id="UP000633365"/>
    </source>
</evidence>
<evidence type="ECO:0000256" key="7">
    <source>
        <dbReference type="ARBA" id="ARBA00022989"/>
    </source>
</evidence>
<dbReference type="AlphaFoldDB" id="A0A934WUK7"/>
<evidence type="ECO:0000256" key="2">
    <source>
        <dbReference type="ARBA" id="ARBA00006024"/>
    </source>
</evidence>
<protein>
    <recommendedName>
        <fullName evidence="9">Cd(2+)-exporting ATPase</fullName>
        <ecNumber evidence="9">7.2.2.21</ecNumber>
    </recommendedName>
</protein>
<evidence type="ECO:0000256" key="10">
    <source>
        <dbReference type="ARBA" id="ARBA00049338"/>
    </source>
</evidence>
<dbReference type="NCBIfam" id="TIGR01525">
    <property type="entry name" value="ATPase-IB_hvy"/>
    <property type="match status" value="1"/>
</dbReference>
<reference evidence="13" key="1">
    <citation type="submission" date="2021-01" db="EMBL/GenBank/DDBJ databases">
        <title>Genome public.</title>
        <authorList>
            <person name="Liu C."/>
            <person name="Sun Q."/>
        </authorList>
    </citation>
    <scope>NUCLEOTIDE SEQUENCE</scope>
    <source>
        <strain evidence="13">M6</strain>
    </source>
</reference>
<dbReference type="EMBL" id="JAEQMG010000185">
    <property type="protein sequence ID" value="MBK6090174.1"/>
    <property type="molecule type" value="Genomic_DNA"/>
</dbReference>
<evidence type="ECO:0000256" key="1">
    <source>
        <dbReference type="ARBA" id="ARBA00004651"/>
    </source>
</evidence>
<dbReference type="InterPro" id="IPR023298">
    <property type="entry name" value="ATPase_P-typ_TM_dom_sf"/>
</dbReference>
<dbReference type="CDD" id="cd00371">
    <property type="entry name" value="HMA"/>
    <property type="match status" value="1"/>
</dbReference>
<dbReference type="GO" id="GO:0005886">
    <property type="term" value="C:plasma membrane"/>
    <property type="evidence" value="ECO:0007669"/>
    <property type="project" value="UniProtKB-SubCell"/>
</dbReference>
<dbReference type="Pfam" id="PF00403">
    <property type="entry name" value="HMA"/>
    <property type="match status" value="1"/>
</dbReference>
<comment type="subcellular location">
    <subcellularLocation>
        <location evidence="1">Cell membrane</location>
        <topology evidence="1">Multi-pass membrane protein</topology>
    </subcellularLocation>
</comment>
<name>A0A934WUK7_9FIRM</name>
<dbReference type="Gene3D" id="3.40.1110.10">
    <property type="entry name" value="Calcium-transporting ATPase, cytoplasmic domain N"/>
    <property type="match status" value="1"/>
</dbReference>
<dbReference type="NCBIfam" id="TIGR01512">
    <property type="entry name" value="ATPase-IB2_Cd"/>
    <property type="match status" value="1"/>
</dbReference>
<dbReference type="GO" id="GO:0016887">
    <property type="term" value="F:ATP hydrolysis activity"/>
    <property type="evidence" value="ECO:0007669"/>
    <property type="project" value="InterPro"/>
</dbReference>
<keyword evidence="4 11" id="KW-0812">Transmembrane</keyword>
<dbReference type="PRINTS" id="PR00119">
    <property type="entry name" value="CATATPASE"/>
</dbReference>
<dbReference type="InterPro" id="IPR051014">
    <property type="entry name" value="Cation_Transport_ATPase_IB"/>
</dbReference>
<dbReference type="InterPro" id="IPR023299">
    <property type="entry name" value="ATPase_P-typ_cyto_dom_N"/>
</dbReference>
<evidence type="ECO:0000256" key="3">
    <source>
        <dbReference type="ARBA" id="ARBA00022539"/>
    </source>
</evidence>
<keyword evidence="11" id="KW-0479">Metal-binding</keyword>
<dbReference type="GO" id="GO:0005524">
    <property type="term" value="F:ATP binding"/>
    <property type="evidence" value="ECO:0007669"/>
    <property type="project" value="UniProtKB-UniRule"/>
</dbReference>
<evidence type="ECO:0000256" key="9">
    <source>
        <dbReference type="ARBA" id="ARBA00039103"/>
    </source>
</evidence>
<feature type="transmembrane region" description="Helical" evidence="11">
    <location>
        <begin position="109"/>
        <end position="127"/>
    </location>
</feature>
<dbReference type="EC" id="7.2.2.21" evidence="9"/>
<dbReference type="Pfam" id="PF00122">
    <property type="entry name" value="E1-E2_ATPase"/>
    <property type="match status" value="1"/>
</dbReference>
<comment type="caution">
    <text evidence="13">The sequence shown here is derived from an EMBL/GenBank/DDBJ whole genome shotgun (WGS) entry which is preliminary data.</text>
</comment>
<comment type="similarity">
    <text evidence="2 11">Belongs to the cation transport ATPase (P-type) (TC 3.A.3) family. Type IB subfamily.</text>
</comment>
<evidence type="ECO:0000256" key="4">
    <source>
        <dbReference type="ARBA" id="ARBA00022692"/>
    </source>
</evidence>
<comment type="catalytic activity">
    <reaction evidence="10">
        <text>Cd(2+)(in) + ATP + H2O = Cd(2+)(out) + ADP + phosphate + H(+)</text>
        <dbReference type="Rhea" id="RHEA:12132"/>
        <dbReference type="ChEBI" id="CHEBI:15377"/>
        <dbReference type="ChEBI" id="CHEBI:15378"/>
        <dbReference type="ChEBI" id="CHEBI:30616"/>
        <dbReference type="ChEBI" id="CHEBI:43474"/>
        <dbReference type="ChEBI" id="CHEBI:48775"/>
        <dbReference type="ChEBI" id="CHEBI:456216"/>
        <dbReference type="EC" id="7.2.2.21"/>
    </reaction>
</comment>
<keyword evidence="11" id="KW-1003">Cell membrane</keyword>
<evidence type="ECO:0000256" key="5">
    <source>
        <dbReference type="ARBA" id="ARBA00022741"/>
    </source>
</evidence>
<dbReference type="PROSITE" id="PS00154">
    <property type="entry name" value="ATPASE_E1_E2"/>
    <property type="match status" value="1"/>
</dbReference>
<dbReference type="InterPro" id="IPR006121">
    <property type="entry name" value="HMA_dom"/>
</dbReference>
<dbReference type="RefSeq" id="WP_201428848.1">
    <property type="nucleotide sequence ID" value="NZ_JAEQMG010000185.1"/>
</dbReference>
<keyword evidence="3" id="KW-0104">Cadmium</keyword>
<feature type="non-terminal residue" evidence="13">
    <location>
        <position position="481"/>
    </location>
</feature>
<dbReference type="InterPro" id="IPR001757">
    <property type="entry name" value="P_typ_ATPase"/>
</dbReference>
<dbReference type="FunFam" id="2.70.150.10:FF:000002">
    <property type="entry name" value="Copper-transporting ATPase 1, putative"/>
    <property type="match status" value="1"/>
</dbReference>
<evidence type="ECO:0000313" key="13">
    <source>
        <dbReference type="EMBL" id="MBK6090174.1"/>
    </source>
</evidence>
<dbReference type="Proteomes" id="UP000633365">
    <property type="component" value="Unassembled WGS sequence"/>
</dbReference>
<dbReference type="Gene3D" id="2.70.150.10">
    <property type="entry name" value="Calcium-transporting ATPase, cytoplasmic transduction domain A"/>
    <property type="match status" value="1"/>
</dbReference>
<evidence type="ECO:0000259" key="12">
    <source>
        <dbReference type="PROSITE" id="PS50846"/>
    </source>
</evidence>
<dbReference type="InterPro" id="IPR023214">
    <property type="entry name" value="HAD_sf"/>
</dbReference>
<dbReference type="PROSITE" id="PS50846">
    <property type="entry name" value="HMA_2"/>
    <property type="match status" value="1"/>
</dbReference>
<feature type="transmembrane region" description="Helical" evidence="11">
    <location>
        <begin position="83"/>
        <end position="103"/>
    </location>
</feature>
<gene>
    <name evidence="13" type="primary">cadA</name>
    <name evidence="13" type="ORF">JKK62_16245</name>
</gene>
<feature type="transmembrane region" description="Helical" evidence="11">
    <location>
        <begin position="338"/>
        <end position="363"/>
    </location>
</feature>
<dbReference type="GO" id="GO:0046872">
    <property type="term" value="F:metal ion binding"/>
    <property type="evidence" value="ECO:0007669"/>
    <property type="project" value="UniProtKB-KW"/>
</dbReference>
<dbReference type="SUPFAM" id="SSF81665">
    <property type="entry name" value="Calcium ATPase, transmembrane domain M"/>
    <property type="match status" value="1"/>
</dbReference>
<dbReference type="PRINTS" id="PR00941">
    <property type="entry name" value="CDATPASE"/>
</dbReference>
<dbReference type="PANTHER" id="PTHR48085">
    <property type="entry name" value="CADMIUM/ZINC-TRANSPORTING ATPASE HMA2-RELATED"/>
    <property type="match status" value="1"/>
</dbReference>
<sequence>MKYTLILENLNCAHCAGKIEQAIAETDGYEKVSFNFATKELRFESEKKHPAAEIQQICDSIEDGVSVKETASKEKKKLTTEHILLIIALVFGAAAVVFHLAVHNEAADIAVLVLSLAATVLAGWKVFIKGFKNLIKFRIEETVLMSIAVIAAFILGEYVEGAMVTLLFTVGELIEDFAVDASRRDIEKLSQIRPDTAIIIHHGHEEEVAAESVAVGEIIVIKPHARVPIDGVVVEGSSTVDNAALTGESIPVAVAVDDEVLSGGINGDSLLKIRTTKAFGESTAARILQMVEDAAAQKGKSEKLISRFAAVYTPIMVGLAVLIAVVPPLVGLGTFSKWIYNALVVLVASCPCAIVISVPLAYFSGIGAASRQGVLIKGGKYLEALATAKNFVFDKTGTLTTGKLRVAKTVSLSDYSEDEILSLAAAVEEYSSHPIARAICREANAADITLSNFSETAGKGTSAQYEGKMLCCGSYSGEVPS</sequence>
<evidence type="ECO:0000256" key="6">
    <source>
        <dbReference type="ARBA" id="ARBA00022840"/>
    </source>
</evidence>
<keyword evidence="8 11" id="KW-0472">Membrane</keyword>
<dbReference type="InterPro" id="IPR059000">
    <property type="entry name" value="ATPase_P-type_domA"/>
</dbReference>
<keyword evidence="14" id="KW-1185">Reference proteome</keyword>
<dbReference type="NCBIfam" id="TIGR01494">
    <property type="entry name" value="ATPase_P-type"/>
    <property type="match status" value="1"/>
</dbReference>
<accession>A0A934WUK7</accession>